<comment type="caution">
    <text evidence="1">The sequence shown here is derived from an EMBL/GenBank/DDBJ whole genome shotgun (WGS) entry which is preliminary data.</text>
</comment>
<dbReference type="EMBL" id="JRAA01000003">
    <property type="protein sequence ID" value="KHF24388.1"/>
    <property type="molecule type" value="Genomic_DNA"/>
</dbReference>
<accession>A0A0B0H2I1</accession>
<evidence type="ECO:0000313" key="2">
    <source>
        <dbReference type="Proteomes" id="UP000030856"/>
    </source>
</evidence>
<proteinExistence type="predicted"/>
<sequence>MMSQEAHDIKSTAYGKPWAVIFWMTKGLWISGSPLVGFHSGGAKEVKTRKPENLKNWKSGKLKSWHSGNLERWRRWNALPYPIESRKIKLSYAIWDHFPD</sequence>
<keyword evidence="2" id="KW-1185">Reference proteome</keyword>
<reference evidence="1 2" key="1">
    <citation type="journal article" date="2014" name="BMC Genomics">
        <title>The genome of the intracellular bacterium of the coastal bivalve, Solemya velum: a blueprint for thriving in and out of symbiosis.</title>
        <authorList>
            <person name="Dmytrenko O."/>
            <person name="Russell S.L."/>
            <person name="Loo W.T."/>
            <person name="Fontanez K.M."/>
            <person name="Liao L."/>
            <person name="Roeselers G."/>
            <person name="Sharma R."/>
            <person name="Stewart F.J."/>
            <person name="Newton I.L."/>
            <person name="Woyke T."/>
            <person name="Wu D."/>
            <person name="Lang J.M."/>
            <person name="Eisen J.A."/>
            <person name="Cavanaugh C.M."/>
        </authorList>
    </citation>
    <scope>NUCLEOTIDE SEQUENCE [LARGE SCALE GENOMIC DNA]</scope>
    <source>
        <strain evidence="1 2">WH</strain>
    </source>
</reference>
<organism evidence="1 2">
    <name type="scientific">Solemya velum gill symbiont</name>
    <dbReference type="NCBI Taxonomy" id="2340"/>
    <lineage>
        <taxon>Bacteria</taxon>
        <taxon>Pseudomonadati</taxon>
        <taxon>Pseudomonadota</taxon>
        <taxon>Gammaproteobacteria</taxon>
        <taxon>sulfur-oxidizing symbionts</taxon>
    </lineage>
</organism>
<dbReference type="AlphaFoldDB" id="A0A0B0H2I1"/>
<evidence type="ECO:0000313" key="1">
    <source>
        <dbReference type="EMBL" id="KHF24388.1"/>
    </source>
</evidence>
<protein>
    <submittedName>
        <fullName evidence="1">Uncharacterized protein</fullName>
    </submittedName>
</protein>
<dbReference type="Proteomes" id="UP000030856">
    <property type="component" value="Unassembled WGS sequence"/>
</dbReference>
<name>A0A0B0H2I1_SOVGS</name>
<gene>
    <name evidence="1" type="ORF">JV46_25000</name>
</gene>